<dbReference type="PATRIC" id="fig|161398.10.peg.2275"/>
<name>A0A0S2K3B1_9GAMM</name>
<dbReference type="AlphaFoldDB" id="A0A0S2K3B1"/>
<dbReference type="STRING" id="161398.PP2015_2236"/>
<dbReference type="RefSeq" id="WP_227009236.1">
    <property type="nucleotide sequence ID" value="NZ_CP013187.1"/>
</dbReference>
<protein>
    <submittedName>
        <fullName evidence="1">Uncharacterized protein</fullName>
    </submittedName>
</protein>
<proteinExistence type="predicted"/>
<dbReference type="Proteomes" id="UP000061457">
    <property type="component" value="Chromosome I"/>
</dbReference>
<sequence>MKDVLNKGLETLKSASAKISDDIASGFSIVKDKINGLPIWVSLERTDSDVHIDYDEKHYFVIPFKLSEHQFALHTMRCLPKGVPEVNNLPKRRVFHFPNEHAEHQLREYMLSSVGDIVRERSLETPHSLESLANEIDALDKKLTYGMLLVGGLAALVNPLVGAGIAAKAMLPSVTGLLSKYGLRVTGEKLSAYQLNKEIEEAQKNVIKQFEESSAIQVINPILQELELALETTESEHDPLLDFDLSTLSIPALKNEHWRELTQVAITHVYKEVVTAPHLHKQAELGPEDIRWLKLMFEASQD</sequence>
<organism evidence="1 2">
    <name type="scientific">Pseudoalteromonas phenolica</name>
    <dbReference type="NCBI Taxonomy" id="161398"/>
    <lineage>
        <taxon>Bacteria</taxon>
        <taxon>Pseudomonadati</taxon>
        <taxon>Pseudomonadota</taxon>
        <taxon>Gammaproteobacteria</taxon>
        <taxon>Alteromonadales</taxon>
        <taxon>Pseudoalteromonadaceae</taxon>
        <taxon>Pseudoalteromonas</taxon>
    </lineage>
</organism>
<accession>A0A0S2K3B1</accession>
<dbReference type="EMBL" id="CP013187">
    <property type="protein sequence ID" value="ALO42733.1"/>
    <property type="molecule type" value="Genomic_DNA"/>
</dbReference>
<keyword evidence="2" id="KW-1185">Reference proteome</keyword>
<evidence type="ECO:0000313" key="1">
    <source>
        <dbReference type="EMBL" id="ALO42733.1"/>
    </source>
</evidence>
<dbReference type="KEGG" id="pphe:PP2015_2236"/>
<evidence type="ECO:0000313" key="2">
    <source>
        <dbReference type="Proteomes" id="UP000061457"/>
    </source>
</evidence>
<gene>
    <name evidence="1" type="ORF">PP2015_2236</name>
</gene>
<reference evidence="1 2" key="1">
    <citation type="submission" date="2015-11" db="EMBL/GenBank/DDBJ databases">
        <authorList>
            <person name="Zhang Y."/>
            <person name="Guo Z."/>
        </authorList>
    </citation>
    <scope>NUCLEOTIDE SEQUENCE [LARGE SCALE GENOMIC DNA]</scope>
    <source>
        <strain evidence="1 2">KCTC 12086</strain>
    </source>
</reference>